<evidence type="ECO:0000256" key="1">
    <source>
        <dbReference type="PROSITE-ProRule" id="PRU00176"/>
    </source>
</evidence>
<dbReference type="GeneID" id="30995087"/>
<evidence type="ECO:0000313" key="4">
    <source>
        <dbReference type="EMBL" id="ODV70004.1"/>
    </source>
</evidence>
<feature type="compositionally biased region" description="Polar residues" evidence="2">
    <location>
        <begin position="190"/>
        <end position="205"/>
    </location>
</feature>
<sequence>MMSEEQEATVKRIHIGNISPKLAENVELFTKRLEKFGSLESTLELHTKPVNDFYFGFINIKQTDKDFEKLKASLNGILFMGKKLTISLSKPNFKENWLADSKRPDSKKMERVNRDRIARAREERILESRTLLSQNKLTGGLVHSTYIGPNNSGYGFAKSCHVYNNNEANTKNKAPSSSLKGLDSYGSLTSSSKISTNQYSNSSGGSEVIKGRYRITPRPNIYFLKKQQTLRININGELKTLKCYKTKLWGLEKNKTSKDLTYKFQNGVWKSGDDHVIERVNKNKLSSFDSEVKSSDPKDPDEEDETLKQERMKNNSILASLFNKYDFDKPLDIEEDNGIDSKDISYDSKGRRTVKTYDYEMEGDLLNEESDSDASFDYNQIQAYKERHERPKDEVYFDEEDEGNDLDLDNLGQQYTTEAINNKYNEDHGFEVVLKPEQDNSKDEFIPPFGNQPENVNNTETLRSLFNPGQQEKPEATGFKLSLDDDDIDESNNILNEEEQSKLLEQIKEKQKEQQTNELMSMKNAKKNGLFWPHFDSPFLQTQSQLNRIGNVNEMVKLPGEDENLAQDDEESAYEKWFWSKRGELMRECRRRKRDVNRIFKKKHTKAIL</sequence>
<keyword evidence="5" id="KW-1185">Reference proteome</keyword>
<name>A0A1E4RRT0_9ASCO</name>
<protein>
    <recommendedName>
        <fullName evidence="3">RRM domain-containing protein</fullName>
    </recommendedName>
</protein>
<gene>
    <name evidence="4" type="ORF">HYPBUDRAFT_151519</name>
</gene>
<dbReference type="AlphaFoldDB" id="A0A1E4RRT0"/>
<dbReference type="RefSeq" id="XP_020079071.1">
    <property type="nucleotide sequence ID" value="XM_020220537.1"/>
</dbReference>
<evidence type="ECO:0000259" key="3">
    <source>
        <dbReference type="PROSITE" id="PS50102"/>
    </source>
</evidence>
<dbReference type="InterPro" id="IPR000504">
    <property type="entry name" value="RRM_dom"/>
</dbReference>
<feature type="region of interest" description="Disordered" evidence="2">
    <location>
        <begin position="287"/>
        <end position="307"/>
    </location>
</feature>
<feature type="domain" description="RRM" evidence="3">
    <location>
        <begin position="11"/>
        <end position="91"/>
    </location>
</feature>
<dbReference type="PROSITE" id="PS50102">
    <property type="entry name" value="RRM"/>
    <property type="match status" value="1"/>
</dbReference>
<proteinExistence type="predicted"/>
<organism evidence="4 5">
    <name type="scientific">Hyphopichia burtonii NRRL Y-1933</name>
    <dbReference type="NCBI Taxonomy" id="984485"/>
    <lineage>
        <taxon>Eukaryota</taxon>
        <taxon>Fungi</taxon>
        <taxon>Dikarya</taxon>
        <taxon>Ascomycota</taxon>
        <taxon>Saccharomycotina</taxon>
        <taxon>Pichiomycetes</taxon>
        <taxon>Debaryomycetaceae</taxon>
        <taxon>Hyphopichia</taxon>
    </lineage>
</organism>
<dbReference type="EMBL" id="KV454538">
    <property type="protein sequence ID" value="ODV70004.1"/>
    <property type="molecule type" value="Genomic_DNA"/>
</dbReference>
<dbReference type="Proteomes" id="UP000095085">
    <property type="component" value="Unassembled WGS sequence"/>
</dbReference>
<feature type="region of interest" description="Disordered" evidence="2">
    <location>
        <begin position="190"/>
        <end position="211"/>
    </location>
</feature>
<dbReference type="SUPFAM" id="SSF54928">
    <property type="entry name" value="RNA-binding domain, RBD"/>
    <property type="match status" value="1"/>
</dbReference>
<evidence type="ECO:0000256" key="2">
    <source>
        <dbReference type="SAM" id="MobiDB-lite"/>
    </source>
</evidence>
<dbReference type="OrthoDB" id="21643at2759"/>
<dbReference type="STRING" id="984485.A0A1E4RRT0"/>
<accession>A0A1E4RRT0</accession>
<evidence type="ECO:0000313" key="5">
    <source>
        <dbReference type="Proteomes" id="UP000095085"/>
    </source>
</evidence>
<dbReference type="InterPro" id="IPR035979">
    <property type="entry name" value="RBD_domain_sf"/>
</dbReference>
<keyword evidence="1" id="KW-0694">RNA-binding</keyword>
<dbReference type="GO" id="GO:0003723">
    <property type="term" value="F:RNA binding"/>
    <property type="evidence" value="ECO:0007669"/>
    <property type="project" value="UniProtKB-UniRule"/>
</dbReference>
<reference evidence="5" key="1">
    <citation type="submission" date="2016-05" db="EMBL/GenBank/DDBJ databases">
        <title>Comparative genomics of biotechnologically important yeasts.</title>
        <authorList>
            <consortium name="DOE Joint Genome Institute"/>
            <person name="Riley R."/>
            <person name="Haridas S."/>
            <person name="Wolfe K.H."/>
            <person name="Lopes M.R."/>
            <person name="Hittinger C.T."/>
            <person name="Goker M."/>
            <person name="Salamov A."/>
            <person name="Wisecaver J."/>
            <person name="Long T.M."/>
            <person name="Aerts A.L."/>
            <person name="Barry K."/>
            <person name="Choi C."/>
            <person name="Clum A."/>
            <person name="Coughlan A.Y."/>
            <person name="Deshpande S."/>
            <person name="Douglass A.P."/>
            <person name="Hanson S.J."/>
            <person name="Klenk H.-P."/>
            <person name="Labutti K."/>
            <person name="Lapidus A."/>
            <person name="Lindquist E."/>
            <person name="Lipzen A."/>
            <person name="Meier-Kolthoff J.P."/>
            <person name="Ohm R.A."/>
            <person name="Otillar R.P."/>
            <person name="Pangilinan J."/>
            <person name="Peng Y."/>
            <person name="Rokas A."/>
            <person name="Rosa C.A."/>
            <person name="Scheuner C."/>
            <person name="Sibirny A.A."/>
            <person name="Slot J.C."/>
            <person name="Stielow J.B."/>
            <person name="Sun H."/>
            <person name="Kurtzman C.P."/>
            <person name="Blackwell M."/>
            <person name="Grigoriev I.V."/>
            <person name="Jeffries T.W."/>
        </authorList>
    </citation>
    <scope>NUCLEOTIDE SEQUENCE [LARGE SCALE GENOMIC DNA]</scope>
    <source>
        <strain evidence="5">NRRL Y-1933</strain>
    </source>
</reference>